<accession>B2T9R3</accession>
<organism evidence="2 3">
    <name type="scientific">Paraburkholderia phytofirmans (strain DSM 17436 / LMG 22146 / PsJN)</name>
    <name type="common">Burkholderia phytofirmans</name>
    <dbReference type="NCBI Taxonomy" id="398527"/>
    <lineage>
        <taxon>Bacteria</taxon>
        <taxon>Pseudomonadati</taxon>
        <taxon>Pseudomonadota</taxon>
        <taxon>Betaproteobacteria</taxon>
        <taxon>Burkholderiales</taxon>
        <taxon>Burkholderiaceae</taxon>
        <taxon>Paraburkholderia</taxon>
    </lineage>
</organism>
<evidence type="ECO:0008006" key="4">
    <source>
        <dbReference type="Google" id="ProtNLM"/>
    </source>
</evidence>
<keyword evidence="1" id="KW-0812">Transmembrane</keyword>
<dbReference type="EMBL" id="CP001053">
    <property type="protein sequence ID" value="ACD21165.1"/>
    <property type="molecule type" value="Genomic_DNA"/>
</dbReference>
<evidence type="ECO:0000313" key="2">
    <source>
        <dbReference type="EMBL" id="ACD21165.1"/>
    </source>
</evidence>
<feature type="transmembrane region" description="Helical" evidence="1">
    <location>
        <begin position="21"/>
        <end position="43"/>
    </location>
</feature>
<dbReference type="OrthoDB" id="9110063at2"/>
<keyword evidence="1" id="KW-1133">Transmembrane helix</keyword>
<dbReference type="STRING" id="398527.Bphyt_6873"/>
<sequence length="70" mass="7714">MSKARRLSSFKTRLGPQRGQAYAEYLMVTAVFGVPLLGIVWGAFNDPTYISLASSLKSFFSAYSFTLSLP</sequence>
<dbReference type="KEGG" id="bpy:Bphyt_6873"/>
<reference evidence="2 3" key="1">
    <citation type="journal article" date="2011" name="J. Bacteriol.">
        <title>Complete genome sequence of the plant growth-promoting endophyte Burkholderia phytofirmans strain PsJN.</title>
        <authorList>
            <person name="Weilharter A."/>
            <person name="Mitter B."/>
            <person name="Shin M.V."/>
            <person name="Chain P.S."/>
            <person name="Nowak J."/>
            <person name="Sessitsch A."/>
        </authorList>
    </citation>
    <scope>NUCLEOTIDE SEQUENCE [LARGE SCALE GENOMIC DNA]</scope>
    <source>
        <strain evidence="3">DSM 17436 / LMG 22146 / PsJN</strain>
    </source>
</reference>
<evidence type="ECO:0000313" key="3">
    <source>
        <dbReference type="Proteomes" id="UP000001739"/>
    </source>
</evidence>
<protein>
    <recommendedName>
        <fullName evidence="4">Pilus assembly protein</fullName>
    </recommendedName>
</protein>
<keyword evidence="1" id="KW-0472">Membrane</keyword>
<gene>
    <name evidence="2" type="ordered locus">Bphyt_6873</name>
</gene>
<name>B2T9R3_PARPJ</name>
<dbReference type="eggNOG" id="ENOG5031DEA">
    <property type="taxonomic scope" value="Bacteria"/>
</dbReference>
<dbReference type="HOGENOM" id="CLU_204603_0_0_4"/>
<evidence type="ECO:0000256" key="1">
    <source>
        <dbReference type="SAM" id="Phobius"/>
    </source>
</evidence>
<proteinExistence type="predicted"/>
<dbReference type="Proteomes" id="UP000001739">
    <property type="component" value="Chromosome 2"/>
</dbReference>
<dbReference type="AlphaFoldDB" id="B2T9R3"/>